<comment type="caution">
    <text evidence="3">The sequence shown here is derived from an EMBL/GenBank/DDBJ whole genome shotgun (WGS) entry which is preliminary data.</text>
</comment>
<dbReference type="RefSeq" id="WP_209286064.1">
    <property type="nucleotide sequence ID" value="NZ_JACVEW010000002.1"/>
</dbReference>
<evidence type="ECO:0000259" key="2">
    <source>
        <dbReference type="Pfam" id="PF20434"/>
    </source>
</evidence>
<keyword evidence="1 3" id="KW-0378">Hydrolase</keyword>
<feature type="domain" description="BD-FAE-like" evidence="2">
    <location>
        <begin position="49"/>
        <end position="232"/>
    </location>
</feature>
<dbReference type="PANTHER" id="PTHR48081:SF9">
    <property type="entry name" value="CARBOXYLESTERASE"/>
    <property type="match status" value="1"/>
</dbReference>
<reference evidence="3 4" key="1">
    <citation type="submission" date="2020-09" db="EMBL/GenBank/DDBJ databases">
        <authorList>
            <person name="Tanuku N.R.S."/>
        </authorList>
    </citation>
    <scope>NUCLEOTIDE SEQUENCE [LARGE SCALE GENOMIC DNA]</scope>
    <source>
        <strain evidence="3 4">AK62</strain>
    </source>
</reference>
<sequence>MRAFLLSVGAVLLSGCTQLGLSLANLPARFSDTEIIRDLAYGPDQQHRLDIYLPDGASASYPVLVFFYGGRWTEGDKAMYPFVGEAFASRGYITVIADYRKYPQVRFPAFVQDGARALAWVHEHIDRFGGDAGRLFLAGHSSGAHIASLLVADERYLQEQGKRPDIVSAFVGLAGPYDFIPNEDDLIDIFGPPERYPQMQTTQFIDGSEPPMLLLWGEADELVWRRNIDLLSQRIREASGQVTTRTYAGIDHIGILASLTWFLQQQRPVMTDVLSFLERHRGDDPGTDSG</sequence>
<accession>A0ABS3Z6Z0</accession>
<dbReference type="InterPro" id="IPR029058">
    <property type="entry name" value="AB_hydrolase_fold"/>
</dbReference>
<evidence type="ECO:0000313" key="3">
    <source>
        <dbReference type="EMBL" id="MBP0047448.1"/>
    </source>
</evidence>
<dbReference type="Gene3D" id="3.40.50.1820">
    <property type="entry name" value="alpha/beta hydrolase"/>
    <property type="match status" value="1"/>
</dbReference>
<dbReference type="InterPro" id="IPR019826">
    <property type="entry name" value="Carboxylesterase_B_AS"/>
</dbReference>
<dbReference type="InterPro" id="IPR050300">
    <property type="entry name" value="GDXG_lipolytic_enzyme"/>
</dbReference>
<dbReference type="GO" id="GO:0016787">
    <property type="term" value="F:hydrolase activity"/>
    <property type="evidence" value="ECO:0007669"/>
    <property type="project" value="UniProtKB-KW"/>
</dbReference>
<dbReference type="InterPro" id="IPR049492">
    <property type="entry name" value="BD-FAE-like_dom"/>
</dbReference>
<dbReference type="PANTHER" id="PTHR48081">
    <property type="entry name" value="AB HYDROLASE SUPERFAMILY PROTEIN C4A8.06C"/>
    <property type="match status" value="1"/>
</dbReference>
<name>A0ABS3Z6Z0_9GAMM</name>
<dbReference type="SUPFAM" id="SSF53474">
    <property type="entry name" value="alpha/beta-Hydrolases"/>
    <property type="match status" value="1"/>
</dbReference>
<proteinExistence type="predicted"/>
<dbReference type="EMBL" id="JACVEW010000002">
    <property type="protein sequence ID" value="MBP0047448.1"/>
    <property type="molecule type" value="Genomic_DNA"/>
</dbReference>
<protein>
    <submittedName>
        <fullName evidence="3">Alpha/beta hydrolase</fullName>
    </submittedName>
</protein>
<dbReference type="PROSITE" id="PS51257">
    <property type="entry name" value="PROKAR_LIPOPROTEIN"/>
    <property type="match status" value="1"/>
</dbReference>
<evidence type="ECO:0000256" key="1">
    <source>
        <dbReference type="ARBA" id="ARBA00022801"/>
    </source>
</evidence>
<dbReference type="PROSITE" id="PS00122">
    <property type="entry name" value="CARBOXYLESTERASE_B_1"/>
    <property type="match status" value="1"/>
</dbReference>
<evidence type="ECO:0000313" key="4">
    <source>
        <dbReference type="Proteomes" id="UP000810171"/>
    </source>
</evidence>
<keyword evidence="4" id="KW-1185">Reference proteome</keyword>
<dbReference type="Proteomes" id="UP000810171">
    <property type="component" value="Unassembled WGS sequence"/>
</dbReference>
<gene>
    <name evidence="3" type="ORF">H9C73_01765</name>
</gene>
<organism evidence="3 4">
    <name type="scientific">Marinobacterium alkalitolerans</name>
    <dbReference type="NCBI Taxonomy" id="1542925"/>
    <lineage>
        <taxon>Bacteria</taxon>
        <taxon>Pseudomonadati</taxon>
        <taxon>Pseudomonadota</taxon>
        <taxon>Gammaproteobacteria</taxon>
        <taxon>Oceanospirillales</taxon>
        <taxon>Oceanospirillaceae</taxon>
        <taxon>Marinobacterium</taxon>
    </lineage>
</organism>
<dbReference type="Pfam" id="PF20434">
    <property type="entry name" value="BD-FAE"/>
    <property type="match status" value="1"/>
</dbReference>